<dbReference type="GO" id="GO:0016791">
    <property type="term" value="F:phosphatase activity"/>
    <property type="evidence" value="ECO:0007669"/>
    <property type="project" value="TreeGrafter"/>
</dbReference>
<dbReference type="SMART" id="SM00091">
    <property type="entry name" value="PAS"/>
    <property type="match status" value="1"/>
</dbReference>
<dbReference type="FunFam" id="3.30.565.10:FF:000028">
    <property type="entry name" value="PAS sensor protein"/>
    <property type="match status" value="1"/>
</dbReference>
<dbReference type="Gene3D" id="3.30.450.40">
    <property type="match status" value="1"/>
</dbReference>
<dbReference type="PANTHER" id="PTHR43156:SF2">
    <property type="entry name" value="STAGE II SPORULATION PROTEIN E"/>
    <property type="match status" value="1"/>
</dbReference>
<evidence type="ECO:0000256" key="1">
    <source>
        <dbReference type="ARBA" id="ARBA00022801"/>
    </source>
</evidence>
<dbReference type="Gene3D" id="3.60.40.10">
    <property type="entry name" value="PPM-type phosphatase domain"/>
    <property type="match status" value="1"/>
</dbReference>
<dbReference type="SUPFAM" id="SSF55781">
    <property type="entry name" value="GAF domain-like"/>
    <property type="match status" value="1"/>
</dbReference>
<dbReference type="PANTHER" id="PTHR43156">
    <property type="entry name" value="STAGE II SPORULATION PROTEIN E-RELATED"/>
    <property type="match status" value="1"/>
</dbReference>
<feature type="domain" description="PAS" evidence="2">
    <location>
        <begin position="10"/>
        <end position="60"/>
    </location>
</feature>
<dbReference type="InterPro" id="IPR029016">
    <property type="entry name" value="GAF-like_dom_sf"/>
</dbReference>
<evidence type="ECO:0000313" key="4">
    <source>
        <dbReference type="Proteomes" id="UP000305921"/>
    </source>
</evidence>
<dbReference type="SUPFAM" id="SSF55874">
    <property type="entry name" value="ATPase domain of HSP90 chaperone/DNA topoisomerase II/histidine kinase"/>
    <property type="match status" value="1"/>
</dbReference>
<dbReference type="Pfam" id="PF01590">
    <property type="entry name" value="GAF"/>
    <property type="match status" value="1"/>
</dbReference>
<dbReference type="CDD" id="cd00130">
    <property type="entry name" value="PAS"/>
    <property type="match status" value="1"/>
</dbReference>
<accession>A0A5R9EHX5</accession>
<dbReference type="InterPro" id="IPR003018">
    <property type="entry name" value="GAF"/>
</dbReference>
<reference evidence="3 4" key="1">
    <citation type="submission" date="2019-05" db="EMBL/GenBank/DDBJ databases">
        <title>Streptomyces marianii sp. nov., a novel marine actinomycete from southern coast of India.</title>
        <authorList>
            <person name="Iniyan A.M."/>
            <person name="Wink J."/>
            <person name="Ramprasad E."/>
            <person name="Ramana C.V."/>
            <person name="Bunk B."/>
            <person name="Sproer C."/>
            <person name="Joseph F.-J.R.S."/>
            <person name="Vincent S.G.P."/>
        </authorList>
    </citation>
    <scope>NUCLEOTIDE SEQUENCE [LARGE SCALE GENOMIC DNA]</scope>
    <source>
        <strain evidence="3 4">ICN19</strain>
    </source>
</reference>
<dbReference type="NCBIfam" id="TIGR00229">
    <property type="entry name" value="sensory_box"/>
    <property type="match status" value="1"/>
</dbReference>
<dbReference type="Pfam" id="PF07228">
    <property type="entry name" value="SpoIIE"/>
    <property type="match status" value="1"/>
</dbReference>
<dbReference type="InterPro" id="IPR052016">
    <property type="entry name" value="Bact_Sigma-Reg"/>
</dbReference>
<dbReference type="Pfam" id="PF13581">
    <property type="entry name" value="HATPase_c_2"/>
    <property type="match status" value="1"/>
</dbReference>
<dbReference type="SUPFAM" id="SSF55785">
    <property type="entry name" value="PYP-like sensor domain (PAS domain)"/>
    <property type="match status" value="1"/>
</dbReference>
<evidence type="ECO:0000259" key="2">
    <source>
        <dbReference type="PROSITE" id="PS50112"/>
    </source>
</evidence>
<dbReference type="FunFam" id="3.30.450.40:FF:000035">
    <property type="entry name" value="PAS sensor protein"/>
    <property type="match status" value="1"/>
</dbReference>
<organism evidence="3 4">
    <name type="scientific">Streptomyces marianii</name>
    <dbReference type="NCBI Taxonomy" id="1817406"/>
    <lineage>
        <taxon>Bacteria</taxon>
        <taxon>Bacillati</taxon>
        <taxon>Actinomycetota</taxon>
        <taxon>Actinomycetes</taxon>
        <taxon>Kitasatosporales</taxon>
        <taxon>Streptomycetaceae</taxon>
        <taxon>Streptomyces</taxon>
    </lineage>
</organism>
<dbReference type="Proteomes" id="UP000305921">
    <property type="component" value="Unassembled WGS sequence"/>
</dbReference>
<dbReference type="InterPro" id="IPR003594">
    <property type="entry name" value="HATPase_dom"/>
</dbReference>
<protein>
    <submittedName>
        <fullName evidence="3">GAF domain-containing protein</fullName>
    </submittedName>
</protein>
<dbReference type="Pfam" id="PF08448">
    <property type="entry name" value="PAS_4"/>
    <property type="match status" value="1"/>
</dbReference>
<comment type="caution">
    <text evidence="3">The sequence shown here is derived from an EMBL/GenBank/DDBJ whole genome shotgun (WGS) entry which is preliminary data.</text>
</comment>
<dbReference type="InterPro" id="IPR036890">
    <property type="entry name" value="HATPase_C_sf"/>
</dbReference>
<gene>
    <name evidence="3" type="ORF">FEF34_34885</name>
</gene>
<keyword evidence="4" id="KW-1185">Reference proteome</keyword>
<dbReference type="InterPro" id="IPR036457">
    <property type="entry name" value="PPM-type-like_dom_sf"/>
</dbReference>
<dbReference type="PROSITE" id="PS50112">
    <property type="entry name" value="PAS"/>
    <property type="match status" value="1"/>
</dbReference>
<proteinExistence type="predicted"/>
<keyword evidence="1" id="KW-0378">Hydrolase</keyword>
<name>A0A5R9EHX5_9ACTN</name>
<dbReference type="InterPro" id="IPR001932">
    <property type="entry name" value="PPM-type_phosphatase-like_dom"/>
</dbReference>
<dbReference type="CDD" id="cd16936">
    <property type="entry name" value="HATPase_RsbW-like"/>
    <property type="match status" value="1"/>
</dbReference>
<sequence>MDGDDARRRDSAILDALFTQAPHGLFLCDDELRVIRFNRAAPGVRGIPPGEVLGKTVAELTEGFSGDPVVALAEGVLRTGTVVHDRLITGRPLSDPERDMTVSLSLFRLEGPDGEVLGLAVIADDVTEREAALGRLDLLHQARQSIGTSLDAYRTAEELVEVLLPRLADAAAVDLLDDALRGRPLRPGPVPADTPLRRVAFRSVLGRERGPRKGELNTFGAHTPYSQVLNDLTPRLVTDVDANDAWLDADPERGEPIVSAGVHSLMVVPLTLRETVLGVAALYRFERPELFDDADLALSTELVAKTALHLDNACSFARERTVATTLQQGLMPGRPPELTAVDTAYTYLPESAGGDWYDVIPLSGARAALVVGDVAGHGIEAAATMGQLRTALRTLALQDLEPGELLDRLDETAAFLSRTRSPVGHGDDAPPDHLATCVCVVYDPVSRVCATARAGHPLPLVLGPDGSALEFDVPDGPPLGAGGTGYASATVTLPESTLLALYTNGLVSTPGQDAGKARARLHQILAQPEASLGRLCDSAVYELLPRRPQDDAVLLLARTRALRADRVTSWTLPRDGSVVATARRLIEHQLQAWDMPDAVFTTELIVSELVTNAIRYGQGPIELRVILDRTLICEVSDASSTSPHMRHATATDEGGRGLFIVMQLSDRWGTRTTGDGKTIWSEQAIQHGAAR</sequence>
<dbReference type="InterPro" id="IPR013656">
    <property type="entry name" value="PAS_4"/>
</dbReference>
<evidence type="ECO:0000313" key="3">
    <source>
        <dbReference type="EMBL" id="TLQ47443.1"/>
    </source>
</evidence>
<dbReference type="InterPro" id="IPR035965">
    <property type="entry name" value="PAS-like_dom_sf"/>
</dbReference>
<dbReference type="OrthoDB" id="118142at2"/>
<dbReference type="SMART" id="SM00331">
    <property type="entry name" value="PP2C_SIG"/>
    <property type="match status" value="1"/>
</dbReference>
<dbReference type="InterPro" id="IPR000014">
    <property type="entry name" value="PAS"/>
</dbReference>
<dbReference type="Gene3D" id="3.30.450.20">
    <property type="entry name" value="PAS domain"/>
    <property type="match status" value="1"/>
</dbReference>
<dbReference type="RefSeq" id="WP_138056723.1">
    <property type="nucleotide sequence ID" value="NZ_VAWE01000001.1"/>
</dbReference>
<dbReference type="Gene3D" id="3.30.565.10">
    <property type="entry name" value="Histidine kinase-like ATPase, C-terminal domain"/>
    <property type="match status" value="1"/>
</dbReference>
<dbReference type="EMBL" id="VAWE01000001">
    <property type="protein sequence ID" value="TLQ47443.1"/>
    <property type="molecule type" value="Genomic_DNA"/>
</dbReference>
<dbReference type="AlphaFoldDB" id="A0A5R9EHX5"/>